<keyword evidence="1" id="KW-1185">Reference proteome</keyword>
<name>A0A8B9A3D8_PHODC</name>
<dbReference type="GeneID" id="120110395"/>
<protein>
    <submittedName>
        <fullName evidence="2">Uncharacterized protein LOC120110395</fullName>
    </submittedName>
</protein>
<dbReference type="Gene3D" id="2.40.70.10">
    <property type="entry name" value="Acid Proteases"/>
    <property type="match status" value="1"/>
</dbReference>
<accession>A0A8B9A3D8</accession>
<dbReference type="PANTHER" id="PTHR33067:SF31">
    <property type="entry name" value="RNA-DIRECTED DNA POLYMERASE"/>
    <property type="match status" value="1"/>
</dbReference>
<proteinExistence type="predicted"/>
<reference evidence="1" key="1">
    <citation type="journal article" date="2019" name="Nat. Commun.">
        <title>Genome-wide association mapping of date palm fruit traits.</title>
        <authorList>
            <person name="Hazzouri K.M."/>
            <person name="Gros-Balthazard M."/>
            <person name="Flowers J.M."/>
            <person name="Copetti D."/>
            <person name="Lemansour A."/>
            <person name="Lebrun M."/>
            <person name="Masmoudi K."/>
            <person name="Ferrand S."/>
            <person name="Dhar M.I."/>
            <person name="Fresquez Z.A."/>
            <person name="Rosas U."/>
            <person name="Zhang J."/>
            <person name="Talag J."/>
            <person name="Lee S."/>
            <person name="Kudrna D."/>
            <person name="Powell R.F."/>
            <person name="Leitch I.J."/>
            <person name="Krueger R.R."/>
            <person name="Wing R.A."/>
            <person name="Amiri K.M.A."/>
            <person name="Purugganan M.D."/>
        </authorList>
    </citation>
    <scope>NUCLEOTIDE SEQUENCE [LARGE SCALE GENOMIC DNA]</scope>
    <source>
        <strain evidence="1">cv. Khalas</strain>
    </source>
</reference>
<dbReference type="Proteomes" id="UP000228380">
    <property type="component" value="Chromosome 4"/>
</dbReference>
<dbReference type="InterPro" id="IPR021109">
    <property type="entry name" value="Peptidase_aspartic_dom_sf"/>
</dbReference>
<reference evidence="2" key="2">
    <citation type="submission" date="2025-08" db="UniProtKB">
        <authorList>
            <consortium name="RefSeq"/>
        </authorList>
    </citation>
    <scope>IDENTIFICATION</scope>
    <source>
        <tissue evidence="2">Young leaves</tissue>
    </source>
</reference>
<dbReference type="KEGG" id="pda:120110395"/>
<dbReference type="AlphaFoldDB" id="A0A8B9A3D8"/>
<dbReference type="OrthoDB" id="784534at2759"/>
<organism evidence="1 2">
    <name type="scientific">Phoenix dactylifera</name>
    <name type="common">Date palm</name>
    <dbReference type="NCBI Taxonomy" id="42345"/>
    <lineage>
        <taxon>Eukaryota</taxon>
        <taxon>Viridiplantae</taxon>
        <taxon>Streptophyta</taxon>
        <taxon>Embryophyta</taxon>
        <taxon>Tracheophyta</taxon>
        <taxon>Spermatophyta</taxon>
        <taxon>Magnoliopsida</taxon>
        <taxon>Liliopsida</taxon>
        <taxon>Arecaceae</taxon>
        <taxon>Coryphoideae</taxon>
        <taxon>Phoeniceae</taxon>
        <taxon>Phoenix</taxon>
    </lineage>
</organism>
<dbReference type="RefSeq" id="XP_038981145.1">
    <property type="nucleotide sequence ID" value="XM_039125217.1"/>
</dbReference>
<gene>
    <name evidence="2" type="primary">LOC120110395</name>
</gene>
<dbReference type="PANTHER" id="PTHR33067">
    <property type="entry name" value="RNA-DIRECTED DNA POLYMERASE-RELATED"/>
    <property type="match status" value="1"/>
</dbReference>
<evidence type="ECO:0000313" key="1">
    <source>
        <dbReference type="Proteomes" id="UP000228380"/>
    </source>
</evidence>
<sequence>MADNQDNQNKRLLSDYAVSNVNGAQPSIVRPTVNANNFEIKPGLIQMVQQEQFGGGPVEDPHAHLANFLEICDTIKMNGCIDAVAEGTLMSKPTEEAYELLEEMASNNYQWSNERGMPKKVPGMYDVDGINMLNAKVDSLAGGIIPTFHGKIKVTKVAVLDLPIVLVSNQDHPNQKDNLLSKTEINPKEHCKAVTLRSGKQLRQVSGETVVGDEVDYEEVSKKVGEEVEDLVRTTSPLPLVEPYIPSIPFSQRLKQNKIDQQFENFLKVFRQLHINILFADALAQISAYTKFLKEIIFKKRKLEDFETITLMEKCSAIIQNKLPPKLRDPESFSISCTIGDVDFSRALCDLGASISLMPLFVSRKLGLKESKPTTISLQLAD</sequence>
<evidence type="ECO:0000313" key="2">
    <source>
        <dbReference type="RefSeq" id="XP_038981145.1"/>
    </source>
</evidence>